<name>A0A9Q8URS8_PASFU</name>
<reference evidence="5" key="1">
    <citation type="submission" date="2021-12" db="EMBL/GenBank/DDBJ databases">
        <authorList>
            <person name="Zaccaron A."/>
            <person name="Stergiopoulos I."/>
        </authorList>
    </citation>
    <scope>NUCLEOTIDE SEQUENCE</scope>
    <source>
        <strain evidence="5">Race5_Kim</strain>
    </source>
</reference>
<evidence type="ECO:0000256" key="3">
    <source>
        <dbReference type="ARBA" id="ARBA00022842"/>
    </source>
</evidence>
<reference evidence="5" key="2">
    <citation type="journal article" date="2022" name="Microb. Genom.">
        <title>A chromosome-scale genome assembly of the tomato pathogen Cladosporium fulvum reveals a compartmentalized genome architecture and the presence of a dispensable chromosome.</title>
        <authorList>
            <person name="Zaccaron A.Z."/>
            <person name="Chen L.H."/>
            <person name="Samaras A."/>
            <person name="Stergiopoulos I."/>
        </authorList>
    </citation>
    <scope>NUCLEOTIDE SEQUENCE</scope>
    <source>
        <strain evidence="5">Race5_Kim</strain>
    </source>
</reference>
<feature type="binding site" evidence="4">
    <location>
        <position position="104"/>
    </location>
    <ligand>
        <name>Mg(2+)</name>
        <dbReference type="ChEBI" id="CHEBI:18420"/>
        <label>1</label>
        <note>catalytic</note>
    </ligand>
</feature>
<keyword evidence="6" id="KW-1185">Reference proteome</keyword>
<dbReference type="GO" id="GO:0006020">
    <property type="term" value="P:inositol metabolic process"/>
    <property type="evidence" value="ECO:0007669"/>
    <property type="project" value="TreeGrafter"/>
</dbReference>
<keyword evidence="2 4" id="KW-0479">Metal-binding</keyword>
<dbReference type="OrthoDB" id="10254945at2759"/>
<dbReference type="Pfam" id="PF00459">
    <property type="entry name" value="Inositol_P"/>
    <property type="match status" value="1"/>
</dbReference>
<dbReference type="GO" id="GO:0007165">
    <property type="term" value="P:signal transduction"/>
    <property type="evidence" value="ECO:0007669"/>
    <property type="project" value="TreeGrafter"/>
</dbReference>
<sequence>MSAIHNNIDLDEIYAFAVQLAKDAGQMLFDAATSRSGTISRQTHVEKESAVDLVTQTDEDVEAYIRNSVLARYPSHAFCGEESYSKGGAKDYMIPENGPAWCVDPLDGTVNFIHLAPFYCVSIAFILDGVPVIGAINAPFLRQLFTACRGKGAWLNETTPLPLDRTPIPPMPPGAPKGCILSCEWGKDRRDIPEGNLQRKINSFQNLGT</sequence>
<dbReference type="EMBL" id="CP090169">
    <property type="protein sequence ID" value="UJO20050.1"/>
    <property type="molecule type" value="Genomic_DNA"/>
</dbReference>
<dbReference type="RefSeq" id="XP_047764416.1">
    <property type="nucleotide sequence ID" value="XM_047909788.1"/>
</dbReference>
<comment type="cofactor">
    <cofactor evidence="4">
        <name>Mg(2+)</name>
        <dbReference type="ChEBI" id="CHEBI:18420"/>
    </cofactor>
</comment>
<feature type="binding site" evidence="4">
    <location>
        <position position="106"/>
    </location>
    <ligand>
        <name>Mg(2+)</name>
        <dbReference type="ChEBI" id="CHEBI:18420"/>
        <label>1</label>
        <note>catalytic</note>
    </ligand>
</feature>
<dbReference type="GO" id="GO:0008934">
    <property type="term" value="F:inositol monophosphate 1-phosphatase activity"/>
    <property type="evidence" value="ECO:0007669"/>
    <property type="project" value="TreeGrafter"/>
</dbReference>
<evidence type="ECO:0000256" key="4">
    <source>
        <dbReference type="PIRSR" id="PIRSR600760-2"/>
    </source>
</evidence>
<dbReference type="PANTHER" id="PTHR20854">
    <property type="entry name" value="INOSITOL MONOPHOSPHATASE"/>
    <property type="match status" value="1"/>
</dbReference>
<dbReference type="Gene3D" id="3.30.540.10">
    <property type="entry name" value="Fructose-1,6-Bisphosphatase, subunit A, domain 1"/>
    <property type="match status" value="1"/>
</dbReference>
<evidence type="ECO:0008006" key="7">
    <source>
        <dbReference type="Google" id="ProtNLM"/>
    </source>
</evidence>
<protein>
    <recommendedName>
        <fullName evidence="7">Inositol-phosphate phosphatase</fullName>
    </recommendedName>
</protein>
<dbReference type="AlphaFoldDB" id="A0A9Q8URS8"/>
<evidence type="ECO:0000256" key="1">
    <source>
        <dbReference type="ARBA" id="ARBA00009759"/>
    </source>
</evidence>
<keyword evidence="3 4" id="KW-0460">Magnesium</keyword>
<dbReference type="KEGG" id="ffu:CLAFUR5_10640"/>
<comment type="similarity">
    <text evidence="1">Belongs to the inositol monophosphatase superfamily.</text>
</comment>
<dbReference type="GO" id="GO:0046872">
    <property type="term" value="F:metal ion binding"/>
    <property type="evidence" value="ECO:0007669"/>
    <property type="project" value="UniProtKB-KW"/>
</dbReference>
<dbReference type="SUPFAM" id="SSF56655">
    <property type="entry name" value="Carbohydrate phosphatase"/>
    <property type="match status" value="1"/>
</dbReference>
<evidence type="ECO:0000313" key="5">
    <source>
        <dbReference type="EMBL" id="UJO20050.1"/>
    </source>
</evidence>
<gene>
    <name evidence="5" type="ORF">CLAFUR5_10640</name>
</gene>
<dbReference type="PANTHER" id="PTHR20854:SF39">
    <property type="entry name" value="PROTEIN QUTG"/>
    <property type="match status" value="1"/>
</dbReference>
<organism evidence="5 6">
    <name type="scientific">Passalora fulva</name>
    <name type="common">Tomato leaf mold</name>
    <name type="synonym">Cladosporium fulvum</name>
    <dbReference type="NCBI Taxonomy" id="5499"/>
    <lineage>
        <taxon>Eukaryota</taxon>
        <taxon>Fungi</taxon>
        <taxon>Dikarya</taxon>
        <taxon>Ascomycota</taxon>
        <taxon>Pezizomycotina</taxon>
        <taxon>Dothideomycetes</taxon>
        <taxon>Dothideomycetidae</taxon>
        <taxon>Mycosphaerellales</taxon>
        <taxon>Mycosphaerellaceae</taxon>
        <taxon>Fulvia</taxon>
    </lineage>
</organism>
<dbReference type="PRINTS" id="PR00377">
    <property type="entry name" value="IMPHPHTASES"/>
</dbReference>
<evidence type="ECO:0000313" key="6">
    <source>
        <dbReference type="Proteomes" id="UP000756132"/>
    </source>
</evidence>
<dbReference type="PROSITE" id="PS00629">
    <property type="entry name" value="IMP_1"/>
    <property type="match status" value="1"/>
</dbReference>
<dbReference type="InterPro" id="IPR000760">
    <property type="entry name" value="Inositol_monophosphatase-like"/>
</dbReference>
<dbReference type="FunFam" id="3.30.540.10:FF:000004">
    <property type="entry name" value="Inositol-1-monophosphatase"/>
    <property type="match status" value="1"/>
</dbReference>
<proteinExistence type="inferred from homology"/>
<dbReference type="GeneID" id="71990518"/>
<dbReference type="Proteomes" id="UP000756132">
    <property type="component" value="Chromosome 7"/>
</dbReference>
<accession>A0A9Q8URS8</accession>
<feature type="binding site" evidence="4">
    <location>
        <position position="107"/>
    </location>
    <ligand>
        <name>Mg(2+)</name>
        <dbReference type="ChEBI" id="CHEBI:18420"/>
        <label>1</label>
        <note>catalytic</note>
    </ligand>
</feature>
<evidence type="ECO:0000256" key="2">
    <source>
        <dbReference type="ARBA" id="ARBA00022723"/>
    </source>
</evidence>
<feature type="binding site" evidence="4">
    <location>
        <position position="81"/>
    </location>
    <ligand>
        <name>Mg(2+)</name>
        <dbReference type="ChEBI" id="CHEBI:18420"/>
        <label>1</label>
        <note>catalytic</note>
    </ligand>
</feature>
<dbReference type="InterPro" id="IPR020583">
    <property type="entry name" value="Inositol_monoP_metal-BS"/>
</dbReference>